<dbReference type="AlphaFoldDB" id="A0A371CMI0"/>
<organism evidence="1 2">
    <name type="scientific">Lentinus brumalis</name>
    <dbReference type="NCBI Taxonomy" id="2498619"/>
    <lineage>
        <taxon>Eukaryota</taxon>
        <taxon>Fungi</taxon>
        <taxon>Dikarya</taxon>
        <taxon>Basidiomycota</taxon>
        <taxon>Agaricomycotina</taxon>
        <taxon>Agaricomycetes</taxon>
        <taxon>Polyporales</taxon>
        <taxon>Polyporaceae</taxon>
        <taxon>Lentinus</taxon>
    </lineage>
</organism>
<keyword evidence="2" id="KW-1185">Reference proteome</keyword>
<accession>A0A371CMI0</accession>
<reference evidence="1 2" key="1">
    <citation type="journal article" date="2018" name="Biotechnol. Biofuels">
        <title>Integrative visual omics of the white-rot fungus Polyporus brumalis exposes the biotechnological potential of its oxidative enzymes for delignifying raw plant biomass.</title>
        <authorList>
            <person name="Miyauchi S."/>
            <person name="Rancon A."/>
            <person name="Drula E."/>
            <person name="Hage H."/>
            <person name="Chaduli D."/>
            <person name="Favel A."/>
            <person name="Grisel S."/>
            <person name="Henrissat B."/>
            <person name="Herpoel-Gimbert I."/>
            <person name="Ruiz-Duenas F.J."/>
            <person name="Chevret D."/>
            <person name="Hainaut M."/>
            <person name="Lin J."/>
            <person name="Wang M."/>
            <person name="Pangilinan J."/>
            <person name="Lipzen A."/>
            <person name="Lesage-Meessen L."/>
            <person name="Navarro D."/>
            <person name="Riley R."/>
            <person name="Grigoriev I.V."/>
            <person name="Zhou S."/>
            <person name="Raouche S."/>
            <person name="Rosso M.N."/>
        </authorList>
    </citation>
    <scope>NUCLEOTIDE SEQUENCE [LARGE SCALE GENOMIC DNA]</scope>
    <source>
        <strain evidence="1 2">BRFM 1820</strain>
    </source>
</reference>
<proteinExistence type="predicted"/>
<dbReference type="EMBL" id="KZ857511">
    <property type="protein sequence ID" value="RDX41472.1"/>
    <property type="molecule type" value="Genomic_DNA"/>
</dbReference>
<gene>
    <name evidence="1" type="ORF">OH76DRAFT_1412104</name>
</gene>
<evidence type="ECO:0000313" key="2">
    <source>
        <dbReference type="Proteomes" id="UP000256964"/>
    </source>
</evidence>
<evidence type="ECO:0000313" key="1">
    <source>
        <dbReference type="EMBL" id="RDX41472.1"/>
    </source>
</evidence>
<name>A0A371CMI0_9APHY</name>
<feature type="non-terminal residue" evidence="1">
    <location>
        <position position="1"/>
    </location>
</feature>
<dbReference type="Proteomes" id="UP000256964">
    <property type="component" value="Unassembled WGS sequence"/>
</dbReference>
<protein>
    <submittedName>
        <fullName evidence="1">Uncharacterized protein</fullName>
    </submittedName>
</protein>
<sequence length="167" mass="17627">MHCPTPPLTDAAASLSALSLRFSACVAQSLSASSSTCPSLASSSRPLLRLPCSASLAPPPSLSAPIHYCRSLPARHRHLRRRPILHCAPASCPPQHSQDAWGKSTVASWHRTDDSTVTGLLVSIHSCSRRLCIVNSPNSPSLASAPSLLPVCLSSGSIPMYCMYTSI</sequence>